<dbReference type="AlphaFoldDB" id="A0A917Q4Q0"/>
<gene>
    <name evidence="2" type="ORF">GCM10011322_07940</name>
</gene>
<evidence type="ECO:0008006" key="4">
    <source>
        <dbReference type="Google" id="ProtNLM"/>
    </source>
</evidence>
<protein>
    <recommendedName>
        <fullName evidence="4">Stress response protein</fullName>
    </recommendedName>
</protein>
<keyword evidence="3" id="KW-1185">Reference proteome</keyword>
<reference evidence="2 3" key="1">
    <citation type="journal article" date="2014" name="Int. J. Syst. Evol. Microbiol.">
        <title>Complete genome sequence of Corynebacterium casei LMG S-19264T (=DSM 44701T), isolated from a smear-ripened cheese.</title>
        <authorList>
            <consortium name="US DOE Joint Genome Institute (JGI-PGF)"/>
            <person name="Walter F."/>
            <person name="Albersmeier A."/>
            <person name="Kalinowski J."/>
            <person name="Ruckert C."/>
        </authorList>
    </citation>
    <scope>NUCLEOTIDE SEQUENCE [LARGE SCALE GENOMIC DNA]</scope>
    <source>
        <strain evidence="2 3">CGMCC 1.9161</strain>
    </source>
</reference>
<organism evidence="2 3">
    <name type="scientific">Salinarimonas ramus</name>
    <dbReference type="NCBI Taxonomy" id="690164"/>
    <lineage>
        <taxon>Bacteria</taxon>
        <taxon>Pseudomonadati</taxon>
        <taxon>Pseudomonadota</taxon>
        <taxon>Alphaproteobacteria</taxon>
        <taxon>Hyphomicrobiales</taxon>
        <taxon>Salinarimonadaceae</taxon>
        <taxon>Salinarimonas</taxon>
    </lineage>
</organism>
<evidence type="ECO:0000313" key="3">
    <source>
        <dbReference type="Proteomes" id="UP000600449"/>
    </source>
</evidence>
<dbReference type="RefSeq" id="WP_188909815.1">
    <property type="nucleotide sequence ID" value="NZ_BMMF01000002.1"/>
</dbReference>
<evidence type="ECO:0000256" key="1">
    <source>
        <dbReference type="SAM" id="MobiDB-lite"/>
    </source>
</evidence>
<dbReference type="EMBL" id="BMMF01000002">
    <property type="protein sequence ID" value="GGK23691.1"/>
    <property type="molecule type" value="Genomic_DNA"/>
</dbReference>
<feature type="region of interest" description="Disordered" evidence="1">
    <location>
        <begin position="420"/>
        <end position="463"/>
    </location>
</feature>
<dbReference type="Proteomes" id="UP000600449">
    <property type="component" value="Unassembled WGS sequence"/>
</dbReference>
<proteinExistence type="predicted"/>
<sequence>MGDLDQVLEKSHRARLFPVLAETSKEGRATSIYLACLASVNEFGRVMLASLGQRVGSRAQIAAYTEVAFPMGKGEKAARPDGLVVLRVGARRWTALVEAKVGNADLSVAQVELYCEVARRYGIDAVVTLSNEFASLPAHHPLEISAAARKKVEVYHWSWMNVLTQATLLIDGAGVEDADQAFILAELVRFLTHPSTGVKGFDRMPAPWPDLVAKAQAGAPMSPASEAVREVVGAWHQEVRDLCLILSRQLTTEVDPHLPRAQRADAEARLRADAERLCAEHCLGASLRVPDAAAPIEIRADLRARAIVVSMKVRAPEDRKSNKARLGWLLRQVEASDPAGIHVRLHYIGRAPSRQASLAEARTDAEELAGGRDAPELVSMEILLVSDLAAKFAQRNKFISELEAAVPSFYERVGQHLKGWQPRPPRLREDRTEPESVSVEALAEESEEEASATQNVWFVPEPE</sequence>
<evidence type="ECO:0000313" key="2">
    <source>
        <dbReference type="EMBL" id="GGK23691.1"/>
    </source>
</evidence>
<accession>A0A917Q4Q0</accession>
<comment type="caution">
    <text evidence="2">The sequence shown here is derived from an EMBL/GenBank/DDBJ whole genome shotgun (WGS) entry which is preliminary data.</text>
</comment>
<name>A0A917Q4Q0_9HYPH</name>